<dbReference type="GO" id="GO:0010333">
    <property type="term" value="F:terpene synthase activity"/>
    <property type="evidence" value="ECO:0007669"/>
    <property type="project" value="InterPro"/>
</dbReference>
<dbReference type="InterPro" id="IPR032696">
    <property type="entry name" value="SQ_cyclase_C"/>
</dbReference>
<evidence type="ECO:0000313" key="2">
    <source>
        <dbReference type="EMBL" id="GIF93622.1"/>
    </source>
</evidence>
<organism evidence="2 3">
    <name type="scientific">Catellatospora chokoriensis</name>
    <dbReference type="NCBI Taxonomy" id="310353"/>
    <lineage>
        <taxon>Bacteria</taxon>
        <taxon>Bacillati</taxon>
        <taxon>Actinomycetota</taxon>
        <taxon>Actinomycetes</taxon>
        <taxon>Micromonosporales</taxon>
        <taxon>Micromonosporaceae</taxon>
        <taxon>Catellatospora</taxon>
    </lineage>
</organism>
<dbReference type="AlphaFoldDB" id="A0A8J3K6A7"/>
<dbReference type="PANTHER" id="PTHR31739:SF25">
    <property type="entry name" value="(E,E)-GERANYLLINALOOL SYNTHASE"/>
    <property type="match status" value="1"/>
</dbReference>
<keyword evidence="3" id="KW-1185">Reference proteome</keyword>
<dbReference type="Pfam" id="PF13243">
    <property type="entry name" value="SQHop_cyclase_C"/>
    <property type="match status" value="1"/>
</dbReference>
<dbReference type="InterPro" id="IPR008930">
    <property type="entry name" value="Terpenoid_cyclase/PrenylTrfase"/>
</dbReference>
<accession>A0A8J3K6A7</accession>
<feature type="domain" description="Squalene cyclase C-terminal" evidence="1">
    <location>
        <begin position="327"/>
        <end position="434"/>
    </location>
</feature>
<gene>
    <name evidence="2" type="ORF">Cch02nite_70660</name>
</gene>
<evidence type="ECO:0000259" key="1">
    <source>
        <dbReference type="Pfam" id="PF13243"/>
    </source>
</evidence>
<dbReference type="InterPro" id="IPR050148">
    <property type="entry name" value="Terpene_synthase-like"/>
</dbReference>
<sequence>MTSLLNRANRLLAEVAADEWGSVAVSLYDTARLITQAPWLAGHHARVDYLCDTQGHDGGWGQPDGYRLVPTLAATAALMTHQRTQTTIAPPTRVAAATAAGLDALRRWLHPANHLTVADTIGVEIIVPALTDEINALLADAPDLSPPLPLPDGFDHGILTALRERSRRGTLSQRAWACLEVLHMTPQAPGVQPVGGAVAASAAATAAWVGGPDGDPTAVDFLHRLQARGGGPVPGVTPISYFEPAWILNTFAAAGLQATVPATVLDRLEAGLDPTGAPAAPGLPADADDTAAVLAALLRHGRIHAPDALLRYHTGDHFACFLDERNPSVSTNAHVLETLALYLRERPADGARFAGPATDAADWLIHQQQPDGSWEDKWHASRYYATACTALALALHAAPTTHRALERATAWVLDTQREDGSWGRWTGTVEETAYAVHTLLHARPDGTVQLAVKRACAYLTGAAPGHHPPLWHAKDLYTPVAVVHAAQLAALHIGEHITGA</sequence>
<dbReference type="Gene3D" id="1.50.10.160">
    <property type="match status" value="1"/>
</dbReference>
<dbReference type="Proteomes" id="UP000619293">
    <property type="component" value="Unassembled WGS sequence"/>
</dbReference>
<dbReference type="GO" id="GO:0016102">
    <property type="term" value="P:diterpenoid biosynthetic process"/>
    <property type="evidence" value="ECO:0007669"/>
    <property type="project" value="TreeGrafter"/>
</dbReference>
<proteinExistence type="predicted"/>
<dbReference type="RefSeq" id="WP_191837903.1">
    <property type="nucleotide sequence ID" value="NZ_BAAALB010000030.1"/>
</dbReference>
<dbReference type="Gene3D" id="1.50.10.20">
    <property type="match status" value="1"/>
</dbReference>
<dbReference type="PANTHER" id="PTHR31739">
    <property type="entry name" value="ENT-COPALYL DIPHOSPHATE SYNTHASE, CHLOROPLASTIC"/>
    <property type="match status" value="1"/>
</dbReference>
<comment type="caution">
    <text evidence="2">The sequence shown here is derived from an EMBL/GenBank/DDBJ whole genome shotgun (WGS) entry which is preliminary data.</text>
</comment>
<reference evidence="2 3" key="1">
    <citation type="submission" date="2021-01" db="EMBL/GenBank/DDBJ databases">
        <title>Whole genome shotgun sequence of Catellatospora chokoriensis NBRC 107358.</title>
        <authorList>
            <person name="Komaki H."/>
            <person name="Tamura T."/>
        </authorList>
    </citation>
    <scope>NUCLEOTIDE SEQUENCE [LARGE SCALE GENOMIC DNA]</scope>
    <source>
        <strain evidence="2 3">NBRC 107358</strain>
    </source>
</reference>
<protein>
    <submittedName>
        <fullName evidence="2">Type B diterpene cyclase</fullName>
    </submittedName>
</protein>
<evidence type="ECO:0000313" key="3">
    <source>
        <dbReference type="Proteomes" id="UP000619293"/>
    </source>
</evidence>
<name>A0A8J3K6A7_9ACTN</name>
<dbReference type="GO" id="GO:0000287">
    <property type="term" value="F:magnesium ion binding"/>
    <property type="evidence" value="ECO:0007669"/>
    <property type="project" value="TreeGrafter"/>
</dbReference>
<dbReference type="EMBL" id="BONG01000068">
    <property type="protein sequence ID" value="GIF93622.1"/>
    <property type="molecule type" value="Genomic_DNA"/>
</dbReference>
<dbReference type="SUPFAM" id="SSF48239">
    <property type="entry name" value="Terpenoid cyclases/Protein prenyltransferases"/>
    <property type="match status" value="1"/>
</dbReference>